<dbReference type="HAMAP" id="MF_01632">
    <property type="entry name" value="UbiC"/>
    <property type="match status" value="1"/>
</dbReference>
<dbReference type="GO" id="GO:0005829">
    <property type="term" value="C:cytosol"/>
    <property type="evidence" value="ECO:0007669"/>
    <property type="project" value="TreeGrafter"/>
</dbReference>
<dbReference type="GO" id="GO:0006744">
    <property type="term" value="P:ubiquinone biosynthetic process"/>
    <property type="evidence" value="ECO:0007669"/>
    <property type="project" value="UniProtKB-UniRule"/>
</dbReference>
<dbReference type="GO" id="GO:0008813">
    <property type="term" value="F:chorismate lyase activity"/>
    <property type="evidence" value="ECO:0007669"/>
    <property type="project" value="UniProtKB-UniRule"/>
</dbReference>
<feature type="binding site" evidence="5">
    <location>
        <position position="108"/>
    </location>
    <ligand>
        <name>substrate</name>
    </ligand>
</feature>
<comment type="function">
    <text evidence="5">Removes the pyruvyl group from chorismate, with concomitant aromatization of the ring, to provide 4-hydroxybenzoate (4HB) for the ubiquinone pathway.</text>
</comment>
<evidence type="ECO:0000256" key="2">
    <source>
        <dbReference type="ARBA" id="ARBA00022688"/>
    </source>
</evidence>
<dbReference type="InterPro" id="IPR028978">
    <property type="entry name" value="Chorismate_lyase_/UTRA_dom_sf"/>
</dbReference>
<comment type="similarity">
    <text evidence="5">Belongs to the UbiC family.</text>
</comment>
<organism evidence="6">
    <name type="scientific">Burkholderia pseudomallei 1710a</name>
    <dbReference type="NCBI Taxonomy" id="320371"/>
    <lineage>
        <taxon>Bacteria</taxon>
        <taxon>Pseudomonadati</taxon>
        <taxon>Pseudomonadota</taxon>
        <taxon>Betaproteobacteria</taxon>
        <taxon>Burkholderiales</taxon>
        <taxon>Burkholderiaceae</taxon>
        <taxon>Burkholderia</taxon>
        <taxon>pseudomallei group</taxon>
    </lineage>
</organism>
<protein>
    <recommendedName>
        <fullName evidence="5">Probable chorismate pyruvate-lyase</fullName>
        <shortName evidence="5">CL</shortName>
        <shortName evidence="5">CPL</shortName>
        <ecNumber evidence="5">4.1.3.40</ecNumber>
    </recommendedName>
</protein>
<dbReference type="HOGENOM" id="CLU_096824_0_0_4"/>
<dbReference type="PANTHER" id="PTHR38683">
    <property type="entry name" value="CHORISMATE PYRUVATE-LYASE"/>
    <property type="match status" value="1"/>
</dbReference>
<evidence type="ECO:0000313" key="6">
    <source>
        <dbReference type="EMBL" id="EET05390.1"/>
    </source>
</evidence>
<dbReference type="PANTHER" id="PTHR38683:SF1">
    <property type="entry name" value="CHORISMATE PYRUVATE-LYASE"/>
    <property type="match status" value="1"/>
</dbReference>
<dbReference type="Gene3D" id="3.40.1410.10">
    <property type="entry name" value="Chorismate lyase-like"/>
    <property type="match status" value="1"/>
</dbReference>
<dbReference type="GO" id="GO:0042866">
    <property type="term" value="P:pyruvate biosynthetic process"/>
    <property type="evidence" value="ECO:0007669"/>
    <property type="project" value="UniProtKB-UniRule"/>
</dbReference>
<sequence length="184" mass="19954">MNTSSGWSRQPPASLSELEIHWLFAPGSLTERLSALGEYSLEPVDQRHAAACAADASLLGVEPDSPIWVREVVMRLDAQPCVTARSIASAHALETQWKPLTGYGSLPLGHILYDDPAIVRAPFECALLMPDDPLDAISRRYARAAAPPRARRSAFVRNGATLVVSECFLPQFWSGFAQARLAGA</sequence>
<evidence type="ECO:0000256" key="1">
    <source>
        <dbReference type="ARBA" id="ARBA00022490"/>
    </source>
</evidence>
<name>A0A0E1VWT0_BURPE</name>
<feature type="binding site" evidence="5">
    <location>
        <position position="70"/>
    </location>
    <ligand>
        <name>substrate</name>
    </ligand>
</feature>
<dbReference type="SMR" id="A0A0E1VWT0"/>
<keyword evidence="4 5" id="KW-0670">Pyruvate</keyword>
<dbReference type="InterPro" id="IPR007440">
    <property type="entry name" value="Chorismate--pyruvate_lyase"/>
</dbReference>
<dbReference type="EMBL" id="CM000833">
    <property type="protein sequence ID" value="EET05390.1"/>
    <property type="molecule type" value="Genomic_DNA"/>
</dbReference>
<proteinExistence type="inferred from homology"/>
<comment type="pathway">
    <text evidence="5">Cofactor biosynthesis; ubiquinone biosynthesis.</text>
</comment>
<accession>A0A0E1VWT0</accession>
<dbReference type="Proteomes" id="UP000001812">
    <property type="component" value="Chromosome II"/>
</dbReference>
<comment type="catalytic activity">
    <reaction evidence="5">
        <text>chorismate = 4-hydroxybenzoate + pyruvate</text>
        <dbReference type="Rhea" id="RHEA:16505"/>
        <dbReference type="ChEBI" id="CHEBI:15361"/>
        <dbReference type="ChEBI" id="CHEBI:17879"/>
        <dbReference type="ChEBI" id="CHEBI:29748"/>
        <dbReference type="EC" id="4.1.3.40"/>
    </reaction>
</comment>
<feature type="binding site" evidence="5">
    <location>
        <position position="166"/>
    </location>
    <ligand>
        <name>substrate</name>
    </ligand>
</feature>
<dbReference type="RefSeq" id="WP_004529335.1">
    <property type="nucleotide sequence ID" value="NZ_CM000833.1"/>
</dbReference>
<dbReference type="UniPathway" id="UPA00232"/>
<evidence type="ECO:0000256" key="4">
    <source>
        <dbReference type="ARBA" id="ARBA00023317"/>
    </source>
</evidence>
<keyword evidence="3 5" id="KW-0456">Lyase</keyword>
<comment type="caution">
    <text evidence="5">Lacks conserved residue(s) required for the propagation of feature annotation.</text>
</comment>
<evidence type="ECO:0000256" key="3">
    <source>
        <dbReference type="ARBA" id="ARBA00023239"/>
    </source>
</evidence>
<dbReference type="Pfam" id="PF04345">
    <property type="entry name" value="Chor_lyase"/>
    <property type="match status" value="1"/>
</dbReference>
<gene>
    <name evidence="5" type="primary">ubiC</name>
    <name evidence="6" type="ORF">BURPS1710A_A2139</name>
</gene>
<dbReference type="EC" id="4.1.3.40" evidence="5"/>
<evidence type="ECO:0000256" key="5">
    <source>
        <dbReference type="HAMAP-Rule" id="MF_01632"/>
    </source>
</evidence>
<comment type="subcellular location">
    <subcellularLocation>
        <location evidence="5">Cytoplasm</location>
    </subcellularLocation>
</comment>
<dbReference type="AlphaFoldDB" id="A0A0E1VWT0"/>
<dbReference type="SUPFAM" id="SSF64288">
    <property type="entry name" value="Chorismate lyase-like"/>
    <property type="match status" value="1"/>
</dbReference>
<reference evidence="6" key="1">
    <citation type="submission" date="2009-05" db="EMBL/GenBank/DDBJ databases">
        <authorList>
            <person name="Harkins D.M."/>
            <person name="DeShazer D."/>
            <person name="Woods D.E."/>
            <person name="Brinkac L.M."/>
            <person name="Brown K.A."/>
            <person name="Hung G.C."/>
            <person name="Tuanyok A."/>
            <person name="Zhang B."/>
            <person name="Nierman W.C."/>
        </authorList>
    </citation>
    <scope>NUCLEOTIDE SEQUENCE [LARGE SCALE GENOMIC DNA]</scope>
    <source>
        <strain evidence="6">1710a</strain>
    </source>
</reference>
<keyword evidence="2 5" id="KW-0831">Ubiquinone biosynthesis</keyword>
<keyword evidence="1 5" id="KW-0963">Cytoplasm</keyword>